<name>A0ABN8ZVF3_RANTA</name>
<organism evidence="2 3">
    <name type="scientific">Rangifer tarandus platyrhynchus</name>
    <name type="common">Svalbard reindeer</name>
    <dbReference type="NCBI Taxonomy" id="3082113"/>
    <lineage>
        <taxon>Eukaryota</taxon>
        <taxon>Metazoa</taxon>
        <taxon>Chordata</taxon>
        <taxon>Craniata</taxon>
        <taxon>Vertebrata</taxon>
        <taxon>Euteleostomi</taxon>
        <taxon>Mammalia</taxon>
        <taxon>Eutheria</taxon>
        <taxon>Laurasiatheria</taxon>
        <taxon>Artiodactyla</taxon>
        <taxon>Ruminantia</taxon>
        <taxon>Pecora</taxon>
        <taxon>Cervidae</taxon>
        <taxon>Odocoileinae</taxon>
        <taxon>Rangifer</taxon>
    </lineage>
</organism>
<gene>
    <name evidence="2" type="ORF">MRATA1EN1_LOCUS26470</name>
</gene>
<feature type="region of interest" description="Disordered" evidence="1">
    <location>
        <begin position="29"/>
        <end position="310"/>
    </location>
</feature>
<proteinExistence type="predicted"/>
<sequence length="310" mass="31950">MVGDLGPFTSETWIKEAACLQLTPSHSFGAAPALRGQTVKRPRAVSSGPRAADGVAVEARSVGGPVSLPDGAFGGRVSPTGLPLVRPLREAAPAGQSTRTEGPGPGGIRSPVPAGALDPWPPRPAREPGSRLRPEKPGGGEERARRPPGPGDGPNPPRAGKEDPGAPPAGQRFLCRAKDFRSNGLGPERRNCTRSPHAATDGAARPPPARLPGPDLGPRPPPREREGGGPGEPVRGLSPSSVAGSRTQTCGRPGLPRRGPEREAPGLGITEGRGGRSPPGLRAQRRRSVSPLLLDLSGPDRPLQSLPRCC</sequence>
<feature type="compositionally biased region" description="Basic and acidic residues" evidence="1">
    <location>
        <begin position="124"/>
        <end position="145"/>
    </location>
</feature>
<feature type="compositionally biased region" description="Basic and acidic residues" evidence="1">
    <location>
        <begin position="176"/>
        <end position="191"/>
    </location>
</feature>
<feature type="compositionally biased region" description="Pro residues" evidence="1">
    <location>
        <begin position="147"/>
        <end position="157"/>
    </location>
</feature>
<protein>
    <submittedName>
        <fullName evidence="2">Uncharacterized protein</fullName>
    </submittedName>
</protein>
<evidence type="ECO:0000256" key="1">
    <source>
        <dbReference type="SAM" id="MobiDB-lite"/>
    </source>
</evidence>
<dbReference type="Proteomes" id="UP001176941">
    <property type="component" value="Chromosome 7"/>
</dbReference>
<accession>A0ABN8ZVF3</accession>
<feature type="compositionally biased region" description="Polar residues" evidence="1">
    <location>
        <begin position="238"/>
        <end position="250"/>
    </location>
</feature>
<keyword evidence="3" id="KW-1185">Reference proteome</keyword>
<evidence type="ECO:0000313" key="3">
    <source>
        <dbReference type="Proteomes" id="UP001176941"/>
    </source>
</evidence>
<evidence type="ECO:0000313" key="2">
    <source>
        <dbReference type="EMBL" id="CAI9177508.1"/>
    </source>
</evidence>
<feature type="compositionally biased region" description="Pro residues" evidence="1">
    <location>
        <begin position="205"/>
        <end position="220"/>
    </location>
</feature>
<reference evidence="2" key="1">
    <citation type="submission" date="2023-04" db="EMBL/GenBank/DDBJ databases">
        <authorList>
            <consortium name="ELIXIR-Norway"/>
        </authorList>
    </citation>
    <scope>NUCLEOTIDE SEQUENCE [LARGE SCALE GENOMIC DNA]</scope>
</reference>
<dbReference type="EMBL" id="OX459943">
    <property type="protein sequence ID" value="CAI9177508.1"/>
    <property type="molecule type" value="Genomic_DNA"/>
</dbReference>